<evidence type="ECO:0000313" key="1">
    <source>
        <dbReference type="EMBL" id="TNJ34145.1"/>
    </source>
</evidence>
<name>A0A5C4RT73_PROVB</name>
<gene>
    <name evidence="1" type="ORF">FGF68_09910</name>
</gene>
<dbReference type="EMBL" id="VDCI01000011">
    <property type="protein sequence ID" value="TNJ34145.1"/>
    <property type="molecule type" value="Genomic_DNA"/>
</dbReference>
<evidence type="ECO:0000313" key="2">
    <source>
        <dbReference type="Proteomes" id="UP000309544"/>
    </source>
</evidence>
<protein>
    <submittedName>
        <fullName evidence="1">Uncharacterized protein</fullName>
    </submittedName>
</protein>
<reference evidence="1 2" key="1">
    <citation type="submission" date="2019-05" db="EMBL/GenBank/DDBJ databases">
        <title>Draft Whole-Genome sequence of the green sulfur bacterium Prosthecochloris vibrioformis DSM 260.</title>
        <authorList>
            <person name="Meyer T.E."/>
            <person name="Kyndt J.A."/>
        </authorList>
    </citation>
    <scope>NUCLEOTIDE SEQUENCE [LARGE SCALE GENOMIC DNA]</scope>
    <source>
        <strain evidence="1 2">DSM 260</strain>
    </source>
</reference>
<dbReference type="AlphaFoldDB" id="A0A5C4RT73"/>
<dbReference type="Proteomes" id="UP000309544">
    <property type="component" value="Unassembled WGS sequence"/>
</dbReference>
<proteinExistence type="predicted"/>
<comment type="caution">
    <text evidence="1">The sequence shown here is derived from an EMBL/GenBank/DDBJ whole genome shotgun (WGS) entry which is preliminary data.</text>
</comment>
<accession>A0A5C4RT73</accession>
<dbReference type="RefSeq" id="WP_139626910.1">
    <property type="nucleotide sequence ID" value="NZ_VDCI01000011.1"/>
</dbReference>
<organism evidence="1 2">
    <name type="scientific">Prosthecochloris vibrioformis</name>
    <name type="common">Chlorobium vibrioforme</name>
    <dbReference type="NCBI Taxonomy" id="1098"/>
    <lineage>
        <taxon>Bacteria</taxon>
        <taxon>Pseudomonadati</taxon>
        <taxon>Chlorobiota</taxon>
        <taxon>Chlorobiia</taxon>
        <taxon>Chlorobiales</taxon>
        <taxon>Chlorobiaceae</taxon>
        <taxon>Prosthecochloris</taxon>
    </lineage>
</organism>
<sequence>MQEQGKRFQKKLEIGSFALSALVAAGLLDRAAWLDLDRDEGQQVLPLFQIRRFLCLLCLAEWVFMCVV</sequence>
<keyword evidence="2" id="KW-1185">Reference proteome</keyword>